<feature type="compositionally biased region" description="Low complexity" evidence="1">
    <location>
        <begin position="652"/>
        <end position="684"/>
    </location>
</feature>
<evidence type="ECO:0000313" key="3">
    <source>
        <dbReference type="EMBL" id="KRX08813.1"/>
    </source>
</evidence>
<protein>
    <recommendedName>
        <fullName evidence="2">DEP domain-containing protein</fullName>
    </recommendedName>
</protein>
<evidence type="ECO:0000313" key="4">
    <source>
        <dbReference type="Proteomes" id="UP000054937"/>
    </source>
</evidence>
<dbReference type="PANTHER" id="PTHR46361">
    <property type="entry name" value="ELECTRON CARRIER/ PROTEIN DISULFIDE OXIDOREDUCTASE"/>
    <property type="match status" value="1"/>
</dbReference>
<gene>
    <name evidence="3" type="ORF">PPERSA_08917</name>
</gene>
<evidence type="ECO:0000256" key="1">
    <source>
        <dbReference type="SAM" id="MobiDB-lite"/>
    </source>
</evidence>
<proteinExistence type="predicted"/>
<reference evidence="3 4" key="1">
    <citation type="journal article" date="2015" name="Sci. Rep.">
        <title>Genome of the facultative scuticociliatosis pathogen Pseudocohnilembus persalinus provides insight into its virulence through horizontal gene transfer.</title>
        <authorList>
            <person name="Xiong J."/>
            <person name="Wang G."/>
            <person name="Cheng J."/>
            <person name="Tian M."/>
            <person name="Pan X."/>
            <person name="Warren A."/>
            <person name="Jiang C."/>
            <person name="Yuan D."/>
            <person name="Miao W."/>
        </authorList>
    </citation>
    <scope>NUCLEOTIDE SEQUENCE [LARGE SCALE GENOMIC DNA]</scope>
    <source>
        <strain evidence="3">36N120E</strain>
    </source>
</reference>
<accession>A0A0V0R323</accession>
<dbReference type="Proteomes" id="UP000054937">
    <property type="component" value="Unassembled WGS sequence"/>
</dbReference>
<dbReference type="AlphaFoldDB" id="A0A0V0R323"/>
<name>A0A0V0R323_PSEPJ</name>
<organism evidence="3 4">
    <name type="scientific">Pseudocohnilembus persalinus</name>
    <name type="common">Ciliate</name>
    <dbReference type="NCBI Taxonomy" id="266149"/>
    <lineage>
        <taxon>Eukaryota</taxon>
        <taxon>Sar</taxon>
        <taxon>Alveolata</taxon>
        <taxon>Ciliophora</taxon>
        <taxon>Intramacronucleata</taxon>
        <taxon>Oligohymenophorea</taxon>
        <taxon>Scuticociliatia</taxon>
        <taxon>Philasterida</taxon>
        <taxon>Pseudocohnilembidae</taxon>
        <taxon>Pseudocohnilembus</taxon>
    </lineage>
</organism>
<dbReference type="PANTHER" id="PTHR46361:SF3">
    <property type="entry name" value="ELECTRON CARRIER_ PROTEIN DISULFIDE OXIDOREDUCTASE"/>
    <property type="match status" value="1"/>
</dbReference>
<dbReference type="EMBL" id="LDAU01000057">
    <property type="protein sequence ID" value="KRX08813.1"/>
    <property type="molecule type" value="Genomic_DNA"/>
</dbReference>
<dbReference type="InterPro" id="IPR036388">
    <property type="entry name" value="WH-like_DNA-bd_sf"/>
</dbReference>
<keyword evidence="4" id="KW-1185">Reference proteome</keyword>
<comment type="caution">
    <text evidence="3">The sequence shown here is derived from an EMBL/GenBank/DDBJ whole genome shotgun (WGS) entry which is preliminary data.</text>
</comment>
<dbReference type="InParanoid" id="A0A0V0R323"/>
<dbReference type="PROSITE" id="PS50186">
    <property type="entry name" value="DEP"/>
    <property type="match status" value="1"/>
</dbReference>
<dbReference type="InterPro" id="IPR000591">
    <property type="entry name" value="DEP_dom"/>
</dbReference>
<dbReference type="Gene3D" id="1.10.10.10">
    <property type="entry name" value="Winged helix-like DNA-binding domain superfamily/Winged helix DNA-binding domain"/>
    <property type="match status" value="1"/>
</dbReference>
<feature type="region of interest" description="Disordered" evidence="1">
    <location>
        <begin position="650"/>
        <end position="684"/>
    </location>
</feature>
<dbReference type="InterPro" id="IPR006869">
    <property type="entry name" value="DUF547"/>
</dbReference>
<sequence length="734" mass="87222">MEQTQISKQKNKQFKINDYITNQNYTDQQVDFMLQILKENVPEILKAKTSIVKKNSTGILGKSYEKTFKGKHLVTWFLNEFNLPKINIQKNKNTRTQIVNWIQTYAMNPDLPFQLIQPYNSQKKFKFKDNDNLYRFLDDQFEIFSNEKFILNIKPEFTEQLQDFPFFWTKSYTENEQLQNPQSIVKNIRSQLLKLNMQAMDEKTSSVDYIYLGKTPQFKRDLSKDIQLLAFINTRNIVKDENEKTAFFINIYNILILHSIITFGQQKGHFNVSQSDRQTFYQSYSYNIGGCNLTLDDIEHGILRNNDNIGNNAVKKFWKVITQQTLSDKSTPRFDQFDPRRKLTKQEKFDPRVHFTLNCGVKSCPPIKVYSPQRLEKQLQTAARNFLLKSVKFYEDKKNNQIIVKFNQIIQWYQGDFGPSLIDVLRFLYPYASSEKQKYYILKILNQHNLIQENIKSPELINQLQKQFKFKFEYIPYDWKVNYKKKSVPQNTLEEGDPIGGYKNKKYHRNTLLKKMDQKNQHFTKHQSADDLKILQQIMGFDPNLDSMTESENGSLIKQNSEINNNTIQENTTQNKSKILVEQIKQQEEKIGIIRQQQQFINDVRLYRINTLEQQQLDEGTHLKLFQIQQEKELKNQQKLQNYNRMINNKLQQQQQQQSQDNSQIPKNDSLSNSNLSENNKNINKNNLIIQEQSEGTQDKQKKQSLQQQKQFYLQQQLKQGQIKMENQQNQENK</sequence>
<dbReference type="GO" id="GO:0035556">
    <property type="term" value="P:intracellular signal transduction"/>
    <property type="evidence" value="ECO:0007669"/>
    <property type="project" value="InterPro"/>
</dbReference>
<dbReference type="Pfam" id="PF04784">
    <property type="entry name" value="DUF547"/>
    <property type="match status" value="1"/>
</dbReference>
<evidence type="ECO:0000259" key="2">
    <source>
        <dbReference type="PROSITE" id="PS50186"/>
    </source>
</evidence>
<dbReference type="OrthoDB" id="438187at2759"/>
<feature type="domain" description="DEP" evidence="2">
    <location>
        <begin position="47"/>
        <end position="138"/>
    </location>
</feature>